<dbReference type="PANTHER" id="PTHR43673:SF10">
    <property type="entry name" value="NADH DEHYDROGENASE_NAD(P)H NITROREDUCTASE XCC3605-RELATED"/>
    <property type="match status" value="1"/>
</dbReference>
<evidence type="ECO:0000256" key="2">
    <source>
        <dbReference type="ARBA" id="ARBA00023002"/>
    </source>
</evidence>
<evidence type="ECO:0000313" key="4">
    <source>
        <dbReference type="EMBL" id="RVU23524.1"/>
    </source>
</evidence>
<organism evidence="4 5">
    <name type="scientific">Sandaracinomonas limnophila</name>
    <dbReference type="NCBI Taxonomy" id="1862386"/>
    <lineage>
        <taxon>Bacteria</taxon>
        <taxon>Pseudomonadati</taxon>
        <taxon>Bacteroidota</taxon>
        <taxon>Cytophagia</taxon>
        <taxon>Cytophagales</taxon>
        <taxon>Flectobacillaceae</taxon>
        <taxon>Sandaracinomonas</taxon>
    </lineage>
</organism>
<keyword evidence="2" id="KW-0560">Oxidoreductase</keyword>
<dbReference type="Proteomes" id="UP000282832">
    <property type="component" value="Unassembled WGS sequence"/>
</dbReference>
<reference evidence="4 5" key="1">
    <citation type="submission" date="2019-01" db="EMBL/GenBank/DDBJ databases">
        <authorList>
            <person name="Chen W.-M."/>
        </authorList>
    </citation>
    <scope>NUCLEOTIDE SEQUENCE [LARGE SCALE GENOMIC DNA]</scope>
    <source>
        <strain evidence="4 5">FSY-15</strain>
    </source>
</reference>
<comment type="similarity">
    <text evidence="1">Belongs to the nitroreductase family.</text>
</comment>
<keyword evidence="5" id="KW-1185">Reference proteome</keyword>
<dbReference type="InterPro" id="IPR000415">
    <property type="entry name" value="Nitroreductase-like"/>
</dbReference>
<dbReference type="EMBL" id="SACY01000005">
    <property type="protein sequence ID" value="RVU23524.1"/>
    <property type="molecule type" value="Genomic_DNA"/>
</dbReference>
<sequence>MFSSEFDQLVHQRRSNRNFDPQIEVPNEVIQRSLERAILSPNSSNMQLWEFYWVKDEEKIKELANYCLGQSAAKTAKHLVIFVGRQDLWKVRAKHNLEQIQNQKNNTTPKRLKRGLQYYGKLMPLLYSQDPIGIMTLVRKSLSFFMGISKPFMRLSGKADQRVMVQKSCALAAQTFMLSITAEGFDTCPMEGFDKNRVKKMLNLPAGAEINMIIAVGKGTAEGVYGERYRLPYEEVVFEV</sequence>
<dbReference type="InterPro" id="IPR029479">
    <property type="entry name" value="Nitroreductase"/>
</dbReference>
<dbReference type="AlphaFoldDB" id="A0A437PN92"/>
<dbReference type="Pfam" id="PF00881">
    <property type="entry name" value="Nitroreductase"/>
    <property type="match status" value="1"/>
</dbReference>
<dbReference type="OrthoDB" id="9809288at2"/>
<feature type="domain" description="Nitroreductase" evidence="3">
    <location>
        <begin position="11"/>
        <end position="218"/>
    </location>
</feature>
<dbReference type="PANTHER" id="PTHR43673">
    <property type="entry name" value="NAD(P)H NITROREDUCTASE YDGI-RELATED"/>
    <property type="match status" value="1"/>
</dbReference>
<dbReference type="SUPFAM" id="SSF55469">
    <property type="entry name" value="FMN-dependent nitroreductase-like"/>
    <property type="match status" value="1"/>
</dbReference>
<dbReference type="GO" id="GO:0016491">
    <property type="term" value="F:oxidoreductase activity"/>
    <property type="evidence" value="ECO:0007669"/>
    <property type="project" value="UniProtKB-KW"/>
</dbReference>
<comment type="caution">
    <text evidence="4">The sequence shown here is derived from an EMBL/GenBank/DDBJ whole genome shotgun (WGS) entry which is preliminary data.</text>
</comment>
<evidence type="ECO:0000259" key="3">
    <source>
        <dbReference type="Pfam" id="PF00881"/>
    </source>
</evidence>
<dbReference type="CDD" id="cd02137">
    <property type="entry name" value="MhqN-like"/>
    <property type="match status" value="1"/>
</dbReference>
<gene>
    <name evidence="4" type="ORF">EOJ36_10625</name>
</gene>
<name>A0A437PN92_9BACT</name>
<dbReference type="Gene3D" id="3.40.109.10">
    <property type="entry name" value="NADH Oxidase"/>
    <property type="match status" value="1"/>
</dbReference>
<evidence type="ECO:0000256" key="1">
    <source>
        <dbReference type="ARBA" id="ARBA00007118"/>
    </source>
</evidence>
<accession>A0A437PN92</accession>
<dbReference type="RefSeq" id="WP_127805171.1">
    <property type="nucleotide sequence ID" value="NZ_SACY01000005.1"/>
</dbReference>
<proteinExistence type="inferred from homology"/>
<protein>
    <submittedName>
        <fullName evidence="4">Nitroreductase family protein</fullName>
    </submittedName>
</protein>
<evidence type="ECO:0000313" key="5">
    <source>
        <dbReference type="Proteomes" id="UP000282832"/>
    </source>
</evidence>